<dbReference type="InterPro" id="IPR010791">
    <property type="entry name" value="AttH_dom"/>
</dbReference>
<evidence type="ECO:0000313" key="3">
    <source>
        <dbReference type="EMBL" id="NGP90040.1"/>
    </source>
</evidence>
<dbReference type="InterPro" id="IPR023374">
    <property type="entry name" value="AttH-like_dom_sf"/>
</dbReference>
<accession>A0A6M1TNY6</accession>
<keyword evidence="4" id="KW-1185">Reference proteome</keyword>
<protein>
    <submittedName>
        <fullName evidence="3">Carotenoid 1,2-hydratase</fullName>
    </submittedName>
</protein>
<keyword evidence="1" id="KW-0472">Membrane</keyword>
<feature type="domain" description="AttH" evidence="2">
    <location>
        <begin position="72"/>
        <end position="257"/>
    </location>
</feature>
<dbReference type="PANTHER" id="PTHR38591:SF1">
    <property type="entry name" value="BLL1000 PROTEIN"/>
    <property type="match status" value="1"/>
</dbReference>
<comment type="caution">
    <text evidence="3">The sequence shown here is derived from an EMBL/GenBank/DDBJ whole genome shotgun (WGS) entry which is preliminary data.</text>
</comment>
<keyword evidence="1" id="KW-0812">Transmembrane</keyword>
<organism evidence="3 4">
    <name type="scientific">Fodinibius halophilus</name>
    <dbReference type="NCBI Taxonomy" id="1736908"/>
    <lineage>
        <taxon>Bacteria</taxon>
        <taxon>Pseudomonadati</taxon>
        <taxon>Balneolota</taxon>
        <taxon>Balneolia</taxon>
        <taxon>Balneolales</taxon>
        <taxon>Balneolaceae</taxon>
        <taxon>Fodinibius</taxon>
    </lineage>
</organism>
<keyword evidence="1" id="KW-1133">Transmembrane helix</keyword>
<dbReference type="EMBL" id="JAALLS010000031">
    <property type="protein sequence ID" value="NGP90040.1"/>
    <property type="molecule type" value="Genomic_DNA"/>
</dbReference>
<dbReference type="SUPFAM" id="SSF159245">
    <property type="entry name" value="AttH-like"/>
    <property type="match status" value="1"/>
</dbReference>
<dbReference type="AlphaFoldDB" id="A0A6M1TNY6"/>
<dbReference type="PANTHER" id="PTHR38591">
    <property type="entry name" value="HYDROLASE"/>
    <property type="match status" value="1"/>
</dbReference>
<dbReference type="Pfam" id="PF17186">
    <property type="entry name" value="Lipocalin_9"/>
    <property type="match status" value="1"/>
</dbReference>
<feature type="transmembrane region" description="Helical" evidence="1">
    <location>
        <begin position="5"/>
        <end position="24"/>
    </location>
</feature>
<gene>
    <name evidence="3" type="ORF">G3569_16910</name>
</gene>
<dbReference type="RefSeq" id="WP_165271269.1">
    <property type="nucleotide sequence ID" value="NZ_JAALLS010000031.1"/>
</dbReference>
<dbReference type="Proteomes" id="UP000479132">
    <property type="component" value="Unassembled WGS sequence"/>
</dbReference>
<evidence type="ECO:0000256" key="1">
    <source>
        <dbReference type="SAM" id="Phobius"/>
    </source>
</evidence>
<dbReference type="Gene3D" id="2.40.370.10">
    <property type="entry name" value="AttH-like domain"/>
    <property type="match status" value="2"/>
</dbReference>
<name>A0A6M1TNY6_9BACT</name>
<evidence type="ECO:0000313" key="4">
    <source>
        <dbReference type="Proteomes" id="UP000479132"/>
    </source>
</evidence>
<reference evidence="3 4" key="1">
    <citation type="submission" date="2020-02" db="EMBL/GenBank/DDBJ databases">
        <title>Aliifodinibius halophilus 2W32, complete genome.</title>
        <authorList>
            <person name="Li Y."/>
            <person name="Wu S."/>
        </authorList>
    </citation>
    <scope>NUCLEOTIDE SEQUENCE [LARGE SCALE GENOMIC DNA]</scope>
    <source>
        <strain evidence="3 4">2W32</strain>
    </source>
</reference>
<dbReference type="Pfam" id="PF07143">
    <property type="entry name" value="CrtC"/>
    <property type="match status" value="1"/>
</dbReference>
<proteinExistence type="predicted"/>
<sequence>MKRSFWYIFIPLIVLGLGFGAWHLSDEDAEIGASVSVAEAMGGGDLEGYKRATGPKEFEFPEDHAAHPGYKTEWWYYTGNLFTQEGRQFGYQFTIFRNQLNPTGTEKDSVQTDTGWSTDQLYMGHFAISDVENEDHLFAERYSRGAAGLAGARAEPYRIWLEDWEIVQVGSENATDKQFPVHIKASMEDGTAIDFHINPIKPLVLQGDKGYDRKGAEQGNASYYLSFTRMDTEGIISKNGQKFEVSGLSWMDHEWSTSVLGEAQEGWDWFSIQLSNGYDLMYYQLHNDDGSISKFTTGSLISSDGTKTTIDASDVTVEVVDRWESPHSKAMYPSSWKMDIPKYNLSLDVETQFPDQEMDISIRYYEGTVAVSGRMNGNEVDGNGFIEMTGYEEERSQ</sequence>
<evidence type="ECO:0000259" key="2">
    <source>
        <dbReference type="Pfam" id="PF07143"/>
    </source>
</evidence>